<dbReference type="GO" id="GO:0003735">
    <property type="term" value="F:structural constituent of ribosome"/>
    <property type="evidence" value="ECO:0007669"/>
    <property type="project" value="InterPro"/>
</dbReference>
<dbReference type="Pfam" id="PF01929">
    <property type="entry name" value="Ribosomal_L14e"/>
    <property type="match status" value="1"/>
</dbReference>
<dbReference type="CDD" id="cd23702">
    <property type="entry name" value="eL14"/>
    <property type="match status" value="1"/>
</dbReference>
<dbReference type="GO" id="GO:0042273">
    <property type="term" value="P:ribosomal large subunit biogenesis"/>
    <property type="evidence" value="ECO:0007669"/>
    <property type="project" value="TreeGrafter"/>
</dbReference>
<comment type="similarity">
    <text evidence="1">Belongs to the eukaryotic ribosomal protein eL14 family.</text>
</comment>
<accession>A0A7S0Z6F4</accession>
<evidence type="ECO:0000313" key="5">
    <source>
        <dbReference type="EMBL" id="CAD8811650.1"/>
    </source>
</evidence>
<dbReference type="GO" id="GO:0006412">
    <property type="term" value="P:translation"/>
    <property type="evidence" value="ECO:0007669"/>
    <property type="project" value="InterPro"/>
</dbReference>
<dbReference type="Gene3D" id="6.10.250.2270">
    <property type="match status" value="1"/>
</dbReference>
<sequence length="129" mass="14145">MPFNRNIEIGRVALCNLKADKRYGKLLVIVDIIDQNRVLVDAPGVKRDVISLRRVAITDLKVDIERACDGAALEAAMKSADVAGKWAASAWGKKIARQDARANLTDFERFKVAVARTKRSALVKKALAA</sequence>
<organism evidence="5">
    <name type="scientific">Ostreococcus mediterraneus</name>
    <dbReference type="NCBI Taxonomy" id="1486918"/>
    <lineage>
        <taxon>Eukaryota</taxon>
        <taxon>Viridiplantae</taxon>
        <taxon>Chlorophyta</taxon>
        <taxon>Mamiellophyceae</taxon>
        <taxon>Mamiellales</taxon>
        <taxon>Bathycoccaceae</taxon>
        <taxon>Ostreococcus</taxon>
    </lineage>
</organism>
<feature type="domain" description="Large ribosomal subunit protein eL14" evidence="4">
    <location>
        <begin position="46"/>
        <end position="119"/>
    </location>
</feature>
<evidence type="ECO:0000256" key="2">
    <source>
        <dbReference type="ARBA" id="ARBA00022980"/>
    </source>
</evidence>
<dbReference type="SUPFAM" id="SSF50104">
    <property type="entry name" value="Translation proteins SH3-like domain"/>
    <property type="match status" value="1"/>
</dbReference>
<gene>
    <name evidence="5" type="ORF">OMED0930_LOCUS2744</name>
</gene>
<evidence type="ECO:0000256" key="3">
    <source>
        <dbReference type="ARBA" id="ARBA00023274"/>
    </source>
</evidence>
<dbReference type="InterPro" id="IPR039660">
    <property type="entry name" value="Ribosomal_eL14"/>
</dbReference>
<reference evidence="5" key="1">
    <citation type="submission" date="2021-01" db="EMBL/GenBank/DDBJ databases">
        <authorList>
            <person name="Corre E."/>
            <person name="Pelletier E."/>
            <person name="Niang G."/>
            <person name="Scheremetjew M."/>
            <person name="Finn R."/>
            <person name="Kale V."/>
            <person name="Holt S."/>
            <person name="Cochrane G."/>
            <person name="Meng A."/>
            <person name="Brown T."/>
            <person name="Cohen L."/>
        </authorList>
    </citation>
    <scope>NUCLEOTIDE SEQUENCE</scope>
    <source>
        <strain evidence="5">Clade-D-RCC1621</strain>
    </source>
</reference>
<dbReference type="AlphaFoldDB" id="A0A7S0Z6F4"/>
<evidence type="ECO:0000256" key="1">
    <source>
        <dbReference type="ARBA" id="ARBA00006592"/>
    </source>
</evidence>
<dbReference type="EMBL" id="HBFO01004007">
    <property type="protein sequence ID" value="CAD8811650.1"/>
    <property type="molecule type" value="Transcribed_RNA"/>
</dbReference>
<proteinExistence type="inferred from homology"/>
<name>A0A7S0Z6F4_9CHLO</name>
<protein>
    <recommendedName>
        <fullName evidence="4">Large ribosomal subunit protein eL14 domain-containing protein</fullName>
    </recommendedName>
</protein>
<dbReference type="Gene3D" id="2.30.30.30">
    <property type="match status" value="1"/>
</dbReference>
<dbReference type="InterPro" id="IPR014722">
    <property type="entry name" value="Rib_uL2_dom2"/>
</dbReference>
<evidence type="ECO:0000259" key="4">
    <source>
        <dbReference type="Pfam" id="PF01929"/>
    </source>
</evidence>
<keyword evidence="3" id="KW-0687">Ribonucleoprotein</keyword>
<keyword evidence="2" id="KW-0689">Ribosomal protein</keyword>
<dbReference type="GO" id="GO:0003723">
    <property type="term" value="F:RNA binding"/>
    <property type="evidence" value="ECO:0007669"/>
    <property type="project" value="InterPro"/>
</dbReference>
<dbReference type="InterPro" id="IPR002784">
    <property type="entry name" value="Ribosomal_eL14_dom"/>
</dbReference>
<dbReference type="GO" id="GO:0022625">
    <property type="term" value="C:cytosolic large ribosomal subunit"/>
    <property type="evidence" value="ECO:0007669"/>
    <property type="project" value="TreeGrafter"/>
</dbReference>
<dbReference type="InterPro" id="IPR008991">
    <property type="entry name" value="Translation_prot_SH3-like_sf"/>
</dbReference>
<dbReference type="PANTHER" id="PTHR11127">
    <property type="entry name" value="60S RIBOSOMAL PROTEIN L14"/>
    <property type="match status" value="1"/>
</dbReference>
<dbReference type="PANTHER" id="PTHR11127:SF2">
    <property type="entry name" value="LARGE RIBOSOMAL SUBUNIT PROTEIN EL14"/>
    <property type="match status" value="1"/>
</dbReference>